<dbReference type="Pfam" id="PF13468">
    <property type="entry name" value="Glyoxalase_3"/>
    <property type="match status" value="1"/>
</dbReference>
<dbReference type="Gene3D" id="3.10.180.10">
    <property type="entry name" value="2,3-Dihydroxybiphenyl 1,2-Dioxygenase, domain 1"/>
    <property type="match status" value="1"/>
</dbReference>
<name>A0A1H9IJH3_9BACT</name>
<protein>
    <submittedName>
        <fullName evidence="2">Glyoxalase-like domain-containing protein</fullName>
    </submittedName>
</protein>
<accession>A0A1H9IJH3</accession>
<proteinExistence type="predicted"/>
<evidence type="ECO:0000259" key="1">
    <source>
        <dbReference type="Pfam" id="PF13468"/>
    </source>
</evidence>
<dbReference type="PANTHER" id="PTHR40265">
    <property type="entry name" value="BLL2707 PROTEIN"/>
    <property type="match status" value="1"/>
</dbReference>
<dbReference type="EMBL" id="FOFB01000015">
    <property type="protein sequence ID" value="SEQ74689.1"/>
    <property type="molecule type" value="Genomic_DNA"/>
</dbReference>
<gene>
    <name evidence="2" type="ORF">SAMN05444359_11525</name>
</gene>
<dbReference type="InterPro" id="IPR025870">
    <property type="entry name" value="Glyoxalase-like_dom"/>
</dbReference>
<dbReference type="InterPro" id="IPR029068">
    <property type="entry name" value="Glyas_Bleomycin-R_OHBP_Dase"/>
</dbReference>
<sequence>MIDHLVYLVHDLDEAAAKLGKALGVSFSPGGRHLNRGTKNVLLRIGPKTYFELMAVDPDNLEFSGNRWMGADHLPKELPGRLSRWGLQVNGADLISKAKLLETQIPGAGAIQPGSRQLDSGKTLRWQLTDPGTEAVRTLPFLIDWCGDPSPAERLPEVGCRLRFFRVSAPKSNLISTLCKSTPEVTIATSEKEFLRAELVGPAGQVVLTNYR</sequence>
<dbReference type="OrthoDB" id="9111355at2"/>
<dbReference type="SUPFAM" id="SSF54593">
    <property type="entry name" value="Glyoxalase/Bleomycin resistance protein/Dihydroxybiphenyl dioxygenase"/>
    <property type="match status" value="1"/>
</dbReference>
<dbReference type="STRING" id="478744.SAMN05444359_11525"/>
<dbReference type="AlphaFoldDB" id="A0A1H9IJH3"/>
<dbReference type="RefSeq" id="WP_090169571.1">
    <property type="nucleotide sequence ID" value="NZ_FOFB01000015.1"/>
</dbReference>
<reference evidence="3" key="1">
    <citation type="submission" date="2016-10" db="EMBL/GenBank/DDBJ databases">
        <authorList>
            <person name="Varghese N."/>
            <person name="Submissions S."/>
        </authorList>
    </citation>
    <scope>NUCLEOTIDE SEQUENCE [LARGE SCALE GENOMIC DNA]</scope>
    <source>
        <strain evidence="3">DSM 24740</strain>
    </source>
</reference>
<evidence type="ECO:0000313" key="2">
    <source>
        <dbReference type="EMBL" id="SEQ74689.1"/>
    </source>
</evidence>
<feature type="domain" description="Glyoxalase-like" evidence="1">
    <location>
        <begin position="2"/>
        <end position="174"/>
    </location>
</feature>
<keyword evidence="3" id="KW-1185">Reference proteome</keyword>
<dbReference type="PANTHER" id="PTHR40265:SF1">
    <property type="entry name" value="GLYOXALASE-LIKE DOMAIN-CONTAINING PROTEIN"/>
    <property type="match status" value="1"/>
</dbReference>
<organism evidence="2 3">
    <name type="scientific">Neolewinella agarilytica</name>
    <dbReference type="NCBI Taxonomy" id="478744"/>
    <lineage>
        <taxon>Bacteria</taxon>
        <taxon>Pseudomonadati</taxon>
        <taxon>Bacteroidota</taxon>
        <taxon>Saprospiria</taxon>
        <taxon>Saprospirales</taxon>
        <taxon>Lewinellaceae</taxon>
        <taxon>Neolewinella</taxon>
    </lineage>
</organism>
<dbReference type="Proteomes" id="UP000199021">
    <property type="component" value="Unassembled WGS sequence"/>
</dbReference>
<dbReference type="InParanoid" id="A0A1H9IJH3"/>
<evidence type="ECO:0000313" key="3">
    <source>
        <dbReference type="Proteomes" id="UP000199021"/>
    </source>
</evidence>